<feature type="chain" id="PRO_5047323300" evidence="1">
    <location>
        <begin position="22"/>
        <end position="1054"/>
    </location>
</feature>
<evidence type="ECO:0000313" key="2">
    <source>
        <dbReference type="EMBL" id="CAL2085519.1"/>
    </source>
</evidence>
<evidence type="ECO:0000256" key="1">
    <source>
        <dbReference type="SAM" id="SignalP"/>
    </source>
</evidence>
<dbReference type="Gene3D" id="2.180.10.10">
    <property type="entry name" value="RHS repeat-associated core"/>
    <property type="match status" value="1"/>
</dbReference>
<organism evidence="2 3">
    <name type="scientific">Tenacibaculum platacis</name>
    <dbReference type="NCBI Taxonomy" id="3137852"/>
    <lineage>
        <taxon>Bacteria</taxon>
        <taxon>Pseudomonadati</taxon>
        <taxon>Bacteroidota</taxon>
        <taxon>Flavobacteriia</taxon>
        <taxon>Flavobacteriales</taxon>
        <taxon>Flavobacteriaceae</taxon>
        <taxon>Tenacibaculum</taxon>
    </lineage>
</organism>
<keyword evidence="1" id="KW-0732">Signal</keyword>
<accession>A0ABP1ELV9</accession>
<sequence length="1054" mass="120048">MKKLVLSISLMLVCAVGYSQGTPSELPTVIQPSPEARKIQEYGNVPVNYNTGIPSVQIPIYSFQAGKVSYPITLSYHGGGVRVGESSGMTGLKWTLTNGGGRISRSVRGRPDEDNVYTNSGWLNSGSYVSNLTVDQLSTTQKDQIKNGCWDLEPDVFNLMLPDGRSIQFMFNENGEILLIPISEEFKIEHTSNLSSWTVTDNKGIKYYFTTPESTKVSSGCSSWKSVCNPTGFLFPTSWMLDRVVLTNNTEITYSYVNEDYRETSWTNIRLRKDDHATWPTATNSHCSSTTDYSRKKLTSVTYKKTKINYSYSLKNTSKPEDGSKLDEIYVTYNNQHVKKVRLEYYMNPHERMFLEAVKEISKVNSELVLNRFEYQNKELFPNRNSVAIDHFGYFNNSSSSNKNYDTAKLAPNDDSHINTGIGFNGVNRKLNESTIKYGSLVKVIYPTKGYSQFDFEPNEIYRSITPENNQINVQSTPSNTIGWEDHYSNYFTLPSTKTFTITSINISNFDNLSNNVSWTRPTVQLVSSDGQIYYSNNSFNFGENITTPYSITNLPDKQFRLKIRVYQSASVPLGVVVRGNHTSASQEQNVYYGGLRINSITNYDHNGVQAYKKSFDYADFNNANKSSGETSVSLPSYYQDVKEPVILTNPIGVSYISQFTSLHEIVCVNPMQVDMVNNTPVYYRNVKEVFEDGNNSYYIKRSYRNYGINFKSTPVNYSTYSAYITIQTPSTFESYANGVLESEEMIDSTGRMVSKTVYEKEFKLADGIDTQKIQCVRYDLDIPHSCFAVEYPTISRWFVDKKVTNTSYNTSGNLVTTTEMYYDNPSHKLQTQQFVTNSKGEIIISKTKYPHDVNNTRLINDYKIAEVMQSETSKKVGSTITKLTSQNKVFKDYAFFYLLEKNQTARNNQAFEDRVIFHNYDGDNNPIEVSKKDGSKIRYVWGYEKTQPIAKIVGYTTVSTSQKNIIRSAITASNNDVSETTEDTLRSSLTALRNAFPEAHVTTYTYDPLIGVTSITDPRGEVIYYEYDEFNRLKFVKNTEEEILKEHSYNYKN</sequence>
<gene>
    <name evidence="2" type="ORF">T190607A01A_20486</name>
</gene>
<proteinExistence type="predicted"/>
<feature type="signal peptide" evidence="1">
    <location>
        <begin position="1"/>
        <end position="21"/>
    </location>
</feature>
<protein>
    <submittedName>
        <fullName evidence="2">YD repeat-containing protein</fullName>
    </submittedName>
</protein>
<dbReference type="RefSeq" id="WP_348712001.1">
    <property type="nucleotide sequence ID" value="NZ_CAXIXY010000004.1"/>
</dbReference>
<dbReference type="Proteomes" id="UP001497416">
    <property type="component" value="Unassembled WGS sequence"/>
</dbReference>
<reference evidence="2 3" key="1">
    <citation type="submission" date="2024-05" db="EMBL/GenBank/DDBJ databases">
        <authorList>
            <person name="Duchaud E."/>
        </authorList>
    </citation>
    <scope>NUCLEOTIDE SEQUENCE [LARGE SCALE GENOMIC DNA]</scope>
    <source>
        <strain evidence="2">Ena-SAMPLE-TAB-13-05-2024-13:56:06:370-140302</strain>
    </source>
</reference>
<dbReference type="EMBL" id="CAXIXY010000004">
    <property type="protein sequence ID" value="CAL2085519.1"/>
    <property type="molecule type" value="Genomic_DNA"/>
</dbReference>
<keyword evidence="3" id="KW-1185">Reference proteome</keyword>
<comment type="caution">
    <text evidence="2">The sequence shown here is derived from an EMBL/GenBank/DDBJ whole genome shotgun (WGS) entry which is preliminary data.</text>
</comment>
<name>A0ABP1ELV9_9FLAO</name>
<evidence type="ECO:0000313" key="3">
    <source>
        <dbReference type="Proteomes" id="UP001497416"/>
    </source>
</evidence>